<evidence type="ECO:0000256" key="3">
    <source>
        <dbReference type="ARBA" id="ARBA00018192"/>
    </source>
</evidence>
<evidence type="ECO:0000256" key="1">
    <source>
        <dbReference type="ARBA" id="ARBA00004298"/>
    </source>
</evidence>
<comment type="subcellular location">
    <subcellularLocation>
        <location evidence="1 14">Mitochondrion inner membrane</location>
        <topology evidence="1 14">Single-pass membrane protein</topology>
        <orientation evidence="1 14">Matrix side</orientation>
    </subcellularLocation>
</comment>
<dbReference type="InterPro" id="IPR009346">
    <property type="entry name" value="GRIM-19"/>
</dbReference>
<evidence type="ECO:0000313" key="15">
    <source>
        <dbReference type="EMBL" id="ACO10616.1"/>
    </source>
</evidence>
<evidence type="ECO:0000256" key="12">
    <source>
        <dbReference type="ARBA" id="ARBA00045908"/>
    </source>
</evidence>
<comment type="similarity">
    <text evidence="2 14">Belongs to the complex I NDUFA13 subunit family.</text>
</comment>
<comment type="function">
    <text evidence="12">Accessory subunit of the mitochondrial membrane respiratory chain NADH dehydrogenase (Complex I), that is believed not to be involved in catalysis. Complex I functions in the transfer of electrons from NADH to the respiratory chain. The immediate electron acceptor for the enzyme is believed to be ubiquinone. Involved in the interferon/all-trans-retinoic acid (IFN/RA) induced cell death. This apoptotic activity is inhibited by interaction with viral IRF1. Prevents the transactivation of STAT3 target genes. May play a role in CARD15-mediated innate mucosal responses and serve to regulate intestinal epithelial cell responses to microbes.</text>
</comment>
<protein>
    <recommendedName>
        <fullName evidence="3 14">NADH dehydrogenase [ubiquinone] 1 alpha subcomplex subunit 13</fullName>
    </recommendedName>
</protein>
<evidence type="ECO:0000256" key="2">
    <source>
        <dbReference type="ARBA" id="ARBA00007312"/>
    </source>
</evidence>
<evidence type="ECO:0000256" key="14">
    <source>
        <dbReference type="RuleBase" id="RU368034"/>
    </source>
</evidence>
<evidence type="ECO:0000256" key="9">
    <source>
        <dbReference type="ARBA" id="ARBA00022989"/>
    </source>
</evidence>
<evidence type="ECO:0000256" key="10">
    <source>
        <dbReference type="ARBA" id="ARBA00023128"/>
    </source>
</evidence>
<dbReference type="AlphaFoldDB" id="C1BNL3"/>
<keyword evidence="6 14" id="KW-0812">Transmembrane</keyword>
<keyword evidence="11 14" id="KW-0472">Membrane</keyword>
<keyword evidence="5 14" id="KW-0679">Respiratory chain</keyword>
<gene>
    <name evidence="15" type="primary">NDUAD</name>
</gene>
<evidence type="ECO:0000256" key="7">
    <source>
        <dbReference type="ARBA" id="ARBA00022792"/>
    </source>
</evidence>
<organism evidence="15">
    <name type="scientific">Caligus rogercresseyi</name>
    <name type="common">Sea louse</name>
    <dbReference type="NCBI Taxonomy" id="217165"/>
    <lineage>
        <taxon>Eukaryota</taxon>
        <taxon>Metazoa</taxon>
        <taxon>Ecdysozoa</taxon>
        <taxon>Arthropoda</taxon>
        <taxon>Crustacea</taxon>
        <taxon>Multicrustacea</taxon>
        <taxon>Hexanauplia</taxon>
        <taxon>Copepoda</taxon>
        <taxon>Siphonostomatoida</taxon>
        <taxon>Caligidae</taxon>
        <taxon>Caligus</taxon>
    </lineage>
</organism>
<keyword evidence="9 14" id="KW-1133">Transmembrane helix</keyword>
<evidence type="ECO:0000256" key="4">
    <source>
        <dbReference type="ARBA" id="ARBA00022448"/>
    </source>
</evidence>
<keyword evidence="7 14" id="KW-0999">Mitochondrion inner membrane</keyword>
<dbReference type="PANTHER" id="PTHR12966:SF0">
    <property type="entry name" value="NADH DEHYDROGENASE [UBIQUINONE] 1 ALPHA SUBCOMPLEX SUBUNIT 13"/>
    <property type="match status" value="1"/>
</dbReference>
<keyword evidence="4 14" id="KW-0813">Transport</keyword>
<accession>C1BNL3</accession>
<keyword evidence="8 14" id="KW-0249">Electron transport</keyword>
<reference evidence="15" key="1">
    <citation type="submission" date="2009-03" db="EMBL/GenBank/DDBJ databases">
        <title>Caligus rogercresseyi ESTs and full-length cDNAs.</title>
        <authorList>
            <person name="Yasuike M."/>
            <person name="von Schalburg K."/>
            <person name="Cooper G."/>
            <person name="Leong J."/>
            <person name="Jones S.R.M."/>
            <person name="Koop B.F."/>
        </authorList>
    </citation>
    <scope>NUCLEOTIDE SEQUENCE</scope>
    <source>
        <tissue evidence="15">Whole tissue</tissue>
    </source>
</reference>
<dbReference type="GO" id="GO:0045271">
    <property type="term" value="C:respiratory chain complex I"/>
    <property type="evidence" value="ECO:0007669"/>
    <property type="project" value="UniProtKB-UniRule"/>
</dbReference>
<comment type="function">
    <text evidence="14">Complex I functions in the transfer of electrons from NADH to the respiratory chain. Accessory subunit of the mitochondrial membrane respiratory chain NADH dehydrogenase (Complex I), that is believed not to be involved in catalysis.</text>
</comment>
<evidence type="ECO:0000256" key="8">
    <source>
        <dbReference type="ARBA" id="ARBA00022982"/>
    </source>
</evidence>
<name>C1BNL3_CALRO</name>
<dbReference type="GO" id="GO:0005743">
    <property type="term" value="C:mitochondrial inner membrane"/>
    <property type="evidence" value="ECO:0007669"/>
    <property type="project" value="UniProtKB-SubCell"/>
</dbReference>
<sequence length="151" mass="17782">MSSSKFKQDLPPKGGYAPVSFKRIPARQLVNTPILIGGQIALFLFTWPMYVKARKKFEDHKIEMRSATMALSPMLLAERDRTFLKEIRINRDWEEEIMKDVPGWEVGTWFGEPIYRTSDQWMDPHFDEYVAYARPIAQNYERHRKMHVSGS</sequence>
<dbReference type="EMBL" id="BT076192">
    <property type="protein sequence ID" value="ACO10616.1"/>
    <property type="molecule type" value="mRNA"/>
</dbReference>
<evidence type="ECO:0000256" key="6">
    <source>
        <dbReference type="ARBA" id="ARBA00022692"/>
    </source>
</evidence>
<feature type="transmembrane region" description="Helical" evidence="14">
    <location>
        <begin position="30"/>
        <end position="51"/>
    </location>
</feature>
<evidence type="ECO:0000256" key="13">
    <source>
        <dbReference type="ARBA" id="ARBA00046797"/>
    </source>
</evidence>
<proteinExistence type="evidence at transcript level"/>
<dbReference type="PANTHER" id="PTHR12966">
    <property type="entry name" value="NADH DEHYDROGENASE UBIQUINONE 1 ALPHA SUBCOMPLEX SUBUNIT 13"/>
    <property type="match status" value="1"/>
</dbReference>
<comment type="subunit">
    <text evidence="13">Complex I is composed of 45 different subunits. Interacts with CARD15, but not with CARD4. Interacts with STAT3, but not with STAT1, STAT2 and STAT5A. Interacts with OLFM4.</text>
</comment>
<keyword evidence="10 14" id="KW-0496">Mitochondrion</keyword>
<evidence type="ECO:0000256" key="5">
    <source>
        <dbReference type="ARBA" id="ARBA00022660"/>
    </source>
</evidence>
<evidence type="ECO:0000256" key="11">
    <source>
        <dbReference type="ARBA" id="ARBA00023136"/>
    </source>
</evidence>
<dbReference type="Pfam" id="PF06212">
    <property type="entry name" value="GRIM-19"/>
    <property type="match status" value="1"/>
</dbReference>